<dbReference type="CDD" id="cd00840">
    <property type="entry name" value="MPP_Mre11_N"/>
    <property type="match status" value="1"/>
</dbReference>
<dbReference type="EMBL" id="BAABHY010000001">
    <property type="protein sequence ID" value="GAA5104392.1"/>
    <property type="molecule type" value="Genomic_DNA"/>
</dbReference>
<evidence type="ECO:0000313" key="11">
    <source>
        <dbReference type="Proteomes" id="UP001500171"/>
    </source>
</evidence>
<dbReference type="PANTHER" id="PTHR30337:SF0">
    <property type="entry name" value="NUCLEASE SBCCD SUBUNIT D"/>
    <property type="match status" value="1"/>
</dbReference>
<dbReference type="SUPFAM" id="SSF56300">
    <property type="entry name" value="Metallo-dependent phosphatases"/>
    <property type="match status" value="1"/>
</dbReference>
<dbReference type="InterPro" id="IPR050535">
    <property type="entry name" value="DNA_Repair-Maintenance_Comp"/>
</dbReference>
<keyword evidence="4 7" id="KW-0540">Nuclease</keyword>
<dbReference type="InterPro" id="IPR041796">
    <property type="entry name" value="Mre11_N"/>
</dbReference>
<keyword evidence="5 7" id="KW-0378">Hydrolase</keyword>
<dbReference type="Pfam" id="PF12320">
    <property type="entry name" value="SbcD_C"/>
    <property type="match status" value="1"/>
</dbReference>
<evidence type="ECO:0000256" key="2">
    <source>
        <dbReference type="ARBA" id="ARBA00011322"/>
    </source>
</evidence>
<evidence type="ECO:0000256" key="3">
    <source>
        <dbReference type="ARBA" id="ARBA00013365"/>
    </source>
</evidence>
<keyword evidence="11" id="KW-1185">Reference proteome</keyword>
<proteinExistence type="inferred from homology"/>
<keyword evidence="6 7" id="KW-0269">Exonuclease</keyword>
<dbReference type="PANTHER" id="PTHR30337">
    <property type="entry name" value="COMPONENT OF ATP-DEPENDENT DSDNA EXONUCLEASE"/>
    <property type="match status" value="1"/>
</dbReference>
<comment type="subunit">
    <text evidence="2 7">Heterodimer of SbcC and SbcD.</text>
</comment>
<keyword evidence="7" id="KW-0235">DNA replication</keyword>
<dbReference type="InterPro" id="IPR026843">
    <property type="entry name" value="SbcD_C"/>
</dbReference>
<evidence type="ECO:0000259" key="9">
    <source>
        <dbReference type="Pfam" id="PF12320"/>
    </source>
</evidence>
<keyword evidence="7" id="KW-0233">DNA recombination</keyword>
<dbReference type="InterPro" id="IPR029052">
    <property type="entry name" value="Metallo-depent_PP-like"/>
</dbReference>
<evidence type="ECO:0000256" key="6">
    <source>
        <dbReference type="ARBA" id="ARBA00022839"/>
    </source>
</evidence>
<dbReference type="NCBIfam" id="TIGR00619">
    <property type="entry name" value="sbcd"/>
    <property type="match status" value="1"/>
</dbReference>
<comment type="function">
    <text evidence="7">SbcCD cleaves DNA hairpin structures. These structures can inhibit DNA replication and are intermediates in certain DNA recombination reactions. The complex acts as a 3'-&gt;5' double strand exonuclease that can open hairpins. It also has a 5' single-strand endonuclease activity.</text>
</comment>
<dbReference type="Gene3D" id="3.30.160.720">
    <property type="match status" value="1"/>
</dbReference>
<dbReference type="Proteomes" id="UP001500171">
    <property type="component" value="Unassembled WGS sequence"/>
</dbReference>
<feature type="domain" description="Calcineurin-like phosphoesterase" evidence="8">
    <location>
        <begin position="1"/>
        <end position="236"/>
    </location>
</feature>
<keyword evidence="7" id="KW-0255">Endonuclease</keyword>
<comment type="caution">
    <text evidence="10">The sequence shown here is derived from an EMBL/GenBank/DDBJ whole genome shotgun (WGS) entry which is preliminary data.</text>
</comment>
<protein>
    <recommendedName>
        <fullName evidence="3 7">Nuclease SbcCD subunit D</fullName>
    </recommendedName>
</protein>
<comment type="similarity">
    <text evidence="1 7">Belongs to the SbcD family.</text>
</comment>
<organism evidence="10 11">
    <name type="scientific">Orbus sasakiae</name>
    <dbReference type="NCBI Taxonomy" id="1078475"/>
    <lineage>
        <taxon>Bacteria</taxon>
        <taxon>Pseudomonadati</taxon>
        <taxon>Pseudomonadota</taxon>
        <taxon>Gammaproteobacteria</taxon>
        <taxon>Orbales</taxon>
        <taxon>Orbaceae</taxon>
        <taxon>Orbus</taxon>
    </lineage>
</organism>
<evidence type="ECO:0000256" key="5">
    <source>
        <dbReference type="ARBA" id="ARBA00022801"/>
    </source>
</evidence>
<dbReference type="Pfam" id="PF00149">
    <property type="entry name" value="Metallophos"/>
    <property type="match status" value="1"/>
</dbReference>
<sequence>MKFLHTSDWHLGRSLYNRKRYDEFAAFLDWLVETIIQQEIDVLLIAGDIFDTSTPSNRAQSLYYRFLNKASQTCCRHIVITGGNHDSPSFLNAPKVLLEALNIYVVGAITDNLEDEVITLIDINSNSEAIICAVPYLRDKDVRTVEAGESGADKNLKLIAGIHDHYQKVSIIAQKKQKEIGKDVPIIAMGHLFATGGKTTDNDGVRELYVGSLAQVGEDAFPECFDYVALGHLHIPQRVGKSDRIRYSGSPIAMGYGEANQTKQVINITFQGKVPQIKEITIPCFQSLARISGNFEDILTKIAELKLNNSNAWLEIDYTGTEIAPNLQEALNEAISSSQLEILRVRNRRQVERILRQATEDEQLEQLNEFEVFERCLDANDITETEREELQFIYNEIIRTMQEDDIRAE</sequence>
<dbReference type="RefSeq" id="WP_345487804.1">
    <property type="nucleotide sequence ID" value="NZ_BAABHY010000001.1"/>
</dbReference>
<dbReference type="InterPro" id="IPR004843">
    <property type="entry name" value="Calcineurin-like_PHP"/>
</dbReference>
<reference evidence="11" key="1">
    <citation type="journal article" date="2019" name="Int. J. Syst. Evol. Microbiol.">
        <title>The Global Catalogue of Microorganisms (GCM) 10K type strain sequencing project: providing services to taxonomists for standard genome sequencing and annotation.</title>
        <authorList>
            <consortium name="The Broad Institute Genomics Platform"/>
            <consortium name="The Broad Institute Genome Sequencing Center for Infectious Disease"/>
            <person name="Wu L."/>
            <person name="Ma J."/>
        </authorList>
    </citation>
    <scope>NUCLEOTIDE SEQUENCE [LARGE SCALE GENOMIC DNA]</scope>
    <source>
        <strain evidence="11">JCM 18050</strain>
    </source>
</reference>
<evidence type="ECO:0000259" key="8">
    <source>
        <dbReference type="Pfam" id="PF00149"/>
    </source>
</evidence>
<evidence type="ECO:0000256" key="1">
    <source>
        <dbReference type="ARBA" id="ARBA00010555"/>
    </source>
</evidence>
<gene>
    <name evidence="7" type="primary">sbcD</name>
    <name evidence="10" type="ORF">GCM10023211_01960</name>
</gene>
<feature type="domain" description="Nuclease SbcCD subunit D C-terminal" evidence="9">
    <location>
        <begin position="284"/>
        <end position="379"/>
    </location>
</feature>
<evidence type="ECO:0000256" key="4">
    <source>
        <dbReference type="ARBA" id="ARBA00022722"/>
    </source>
</evidence>
<evidence type="ECO:0000313" key="10">
    <source>
        <dbReference type="EMBL" id="GAA5104392.1"/>
    </source>
</evidence>
<evidence type="ECO:0000256" key="7">
    <source>
        <dbReference type="RuleBase" id="RU363069"/>
    </source>
</evidence>
<dbReference type="Gene3D" id="3.60.21.10">
    <property type="match status" value="1"/>
</dbReference>
<accession>A0ABP9N3W0</accession>
<dbReference type="InterPro" id="IPR004593">
    <property type="entry name" value="SbcD"/>
</dbReference>
<name>A0ABP9N3W0_9GAMM</name>
<dbReference type="GO" id="GO:0004527">
    <property type="term" value="F:exonuclease activity"/>
    <property type="evidence" value="ECO:0007669"/>
    <property type="project" value="UniProtKB-KW"/>
</dbReference>